<feature type="domain" description="HTH marR-type" evidence="4">
    <location>
        <begin position="2"/>
        <end position="140"/>
    </location>
</feature>
<name>A0A5C8D384_9SPIR</name>
<proteinExistence type="predicted"/>
<evidence type="ECO:0000313" key="6">
    <source>
        <dbReference type="Proteomes" id="UP000324638"/>
    </source>
</evidence>
<sequence>MDEEFEQYLDKFYKGYKGMQLFNSISESYAKSFGLSYVNFIILYSIFTTENCTQTIICKNLSLPKQTVNIAITYFYKKGYIKLIENPENRREKTIHFTEEGKKYAENIILKFQECEYKTIKGIGLENIETFIKILNSYAEIWQNEITKIINK</sequence>
<dbReference type="RefSeq" id="WP_147738193.1">
    <property type="nucleotide sequence ID" value="NZ_SAXU01000001.1"/>
</dbReference>
<dbReference type="GO" id="GO:0003677">
    <property type="term" value="F:DNA binding"/>
    <property type="evidence" value="ECO:0007669"/>
    <property type="project" value="UniProtKB-KW"/>
</dbReference>
<keyword evidence="1" id="KW-0805">Transcription regulation</keyword>
<dbReference type="PANTHER" id="PTHR42756">
    <property type="entry name" value="TRANSCRIPTIONAL REGULATOR, MARR"/>
    <property type="match status" value="1"/>
</dbReference>
<evidence type="ECO:0000259" key="4">
    <source>
        <dbReference type="PROSITE" id="PS50995"/>
    </source>
</evidence>
<evidence type="ECO:0000256" key="3">
    <source>
        <dbReference type="ARBA" id="ARBA00023163"/>
    </source>
</evidence>
<dbReference type="InterPro" id="IPR036390">
    <property type="entry name" value="WH_DNA-bd_sf"/>
</dbReference>
<evidence type="ECO:0000313" key="5">
    <source>
        <dbReference type="EMBL" id="TXJ19885.1"/>
    </source>
</evidence>
<keyword evidence="2" id="KW-0238">DNA-binding</keyword>
<dbReference type="Proteomes" id="UP000324638">
    <property type="component" value="Unassembled WGS sequence"/>
</dbReference>
<accession>A0A5C8D384</accession>
<dbReference type="EMBL" id="SAXU01000001">
    <property type="protein sequence ID" value="TXJ19885.1"/>
    <property type="molecule type" value="Genomic_DNA"/>
</dbReference>
<dbReference type="Pfam" id="PF01047">
    <property type="entry name" value="MarR"/>
    <property type="match status" value="1"/>
</dbReference>
<dbReference type="InterPro" id="IPR000835">
    <property type="entry name" value="HTH_MarR-typ"/>
</dbReference>
<dbReference type="SUPFAM" id="SSF46785">
    <property type="entry name" value="Winged helix' DNA-binding domain"/>
    <property type="match status" value="1"/>
</dbReference>
<protein>
    <submittedName>
        <fullName evidence="5">MarR family transcriptional regulator</fullName>
    </submittedName>
</protein>
<organism evidence="5 6">
    <name type="scientific">Brachyspira aalborgi</name>
    <dbReference type="NCBI Taxonomy" id="29522"/>
    <lineage>
        <taxon>Bacteria</taxon>
        <taxon>Pseudomonadati</taxon>
        <taxon>Spirochaetota</taxon>
        <taxon>Spirochaetia</taxon>
        <taxon>Brachyspirales</taxon>
        <taxon>Brachyspiraceae</taxon>
        <taxon>Brachyspira</taxon>
    </lineage>
</organism>
<keyword evidence="3" id="KW-0804">Transcription</keyword>
<dbReference type="PANTHER" id="PTHR42756:SF1">
    <property type="entry name" value="TRANSCRIPTIONAL REPRESSOR OF EMRAB OPERON"/>
    <property type="match status" value="1"/>
</dbReference>
<dbReference type="PROSITE" id="PS50995">
    <property type="entry name" value="HTH_MARR_2"/>
    <property type="match status" value="1"/>
</dbReference>
<comment type="caution">
    <text evidence="5">The sequence shown here is derived from an EMBL/GenBank/DDBJ whole genome shotgun (WGS) entry which is preliminary data.</text>
</comment>
<evidence type="ECO:0000256" key="1">
    <source>
        <dbReference type="ARBA" id="ARBA00023015"/>
    </source>
</evidence>
<dbReference type="GO" id="GO:0003700">
    <property type="term" value="F:DNA-binding transcription factor activity"/>
    <property type="evidence" value="ECO:0007669"/>
    <property type="project" value="InterPro"/>
</dbReference>
<dbReference type="AlphaFoldDB" id="A0A5C8D384"/>
<dbReference type="SMART" id="SM00347">
    <property type="entry name" value="HTH_MARR"/>
    <property type="match status" value="1"/>
</dbReference>
<gene>
    <name evidence="5" type="ORF">EPJ79_01630</name>
</gene>
<reference evidence="5 6" key="1">
    <citation type="journal article" date="1992" name="Lakartidningen">
        <title>[Penicillin V and not amoxicillin is the first choice preparation in acute otitis].</title>
        <authorList>
            <person name="Kamme C."/>
            <person name="Lundgren K."/>
            <person name="Prellner K."/>
        </authorList>
    </citation>
    <scope>NUCLEOTIDE SEQUENCE [LARGE SCALE GENOMIC DNA]</scope>
    <source>
        <strain evidence="5 6">513A</strain>
    </source>
</reference>
<dbReference type="InterPro" id="IPR036388">
    <property type="entry name" value="WH-like_DNA-bd_sf"/>
</dbReference>
<evidence type="ECO:0000256" key="2">
    <source>
        <dbReference type="ARBA" id="ARBA00023125"/>
    </source>
</evidence>
<dbReference type="Gene3D" id="1.10.10.10">
    <property type="entry name" value="Winged helix-like DNA-binding domain superfamily/Winged helix DNA-binding domain"/>
    <property type="match status" value="1"/>
</dbReference>